<dbReference type="InterPro" id="IPR058245">
    <property type="entry name" value="NreC/VraR/RcsB-like_REC"/>
</dbReference>
<comment type="caution">
    <text evidence="6">The sequence shown here is derived from an EMBL/GenBank/DDBJ whole genome shotgun (WGS) entry which is preliminary data.</text>
</comment>
<dbReference type="CDD" id="cd17535">
    <property type="entry name" value="REC_NarL-like"/>
    <property type="match status" value="1"/>
</dbReference>
<dbReference type="SMART" id="SM00421">
    <property type="entry name" value="HTH_LUXR"/>
    <property type="match status" value="1"/>
</dbReference>
<reference evidence="7" key="1">
    <citation type="journal article" date="2019" name="Int. J. Syst. Evol. Microbiol.">
        <title>The Global Catalogue of Microorganisms (GCM) 10K type strain sequencing project: providing services to taxonomists for standard genome sequencing and annotation.</title>
        <authorList>
            <consortium name="The Broad Institute Genomics Platform"/>
            <consortium name="The Broad Institute Genome Sequencing Center for Infectious Disease"/>
            <person name="Wu L."/>
            <person name="Ma J."/>
        </authorList>
    </citation>
    <scope>NUCLEOTIDE SEQUENCE [LARGE SCALE GENOMIC DNA]</scope>
    <source>
        <strain evidence="7">KCTC 42805</strain>
    </source>
</reference>
<dbReference type="InterPro" id="IPR011006">
    <property type="entry name" value="CheY-like_superfamily"/>
</dbReference>
<evidence type="ECO:0000313" key="6">
    <source>
        <dbReference type="EMBL" id="MFD2569920.1"/>
    </source>
</evidence>
<dbReference type="CDD" id="cd06170">
    <property type="entry name" value="LuxR_C_like"/>
    <property type="match status" value="1"/>
</dbReference>
<feature type="domain" description="Response regulatory" evidence="5">
    <location>
        <begin position="4"/>
        <end position="121"/>
    </location>
</feature>
<dbReference type="Gene3D" id="3.40.50.2300">
    <property type="match status" value="1"/>
</dbReference>
<gene>
    <name evidence="6" type="ORF">ACFSUS_04695</name>
</gene>
<dbReference type="Proteomes" id="UP001597469">
    <property type="component" value="Unassembled WGS sequence"/>
</dbReference>
<dbReference type="InterPro" id="IPR036388">
    <property type="entry name" value="WH-like_DNA-bd_sf"/>
</dbReference>
<feature type="domain" description="HTH luxR-type" evidence="4">
    <location>
        <begin position="147"/>
        <end position="211"/>
    </location>
</feature>
<dbReference type="PANTHER" id="PTHR43214">
    <property type="entry name" value="TWO-COMPONENT RESPONSE REGULATOR"/>
    <property type="match status" value="1"/>
</dbReference>
<dbReference type="InterPro" id="IPR000792">
    <property type="entry name" value="Tscrpt_reg_LuxR_C"/>
</dbReference>
<dbReference type="InterPro" id="IPR016032">
    <property type="entry name" value="Sig_transdc_resp-reg_C-effctor"/>
</dbReference>
<dbReference type="EMBL" id="JBHULN010000002">
    <property type="protein sequence ID" value="MFD2569920.1"/>
    <property type="molecule type" value="Genomic_DNA"/>
</dbReference>
<dbReference type="SUPFAM" id="SSF52172">
    <property type="entry name" value="CheY-like"/>
    <property type="match status" value="1"/>
</dbReference>
<proteinExistence type="predicted"/>
<dbReference type="PROSITE" id="PS50110">
    <property type="entry name" value="RESPONSE_REGULATORY"/>
    <property type="match status" value="1"/>
</dbReference>
<evidence type="ECO:0000256" key="3">
    <source>
        <dbReference type="PROSITE-ProRule" id="PRU00169"/>
    </source>
</evidence>
<dbReference type="PANTHER" id="PTHR43214:SF43">
    <property type="entry name" value="TWO-COMPONENT RESPONSE REGULATOR"/>
    <property type="match status" value="1"/>
</dbReference>
<dbReference type="InterPro" id="IPR039420">
    <property type="entry name" value="WalR-like"/>
</dbReference>
<sequence>MPISIAIADDHRLVAEAISEMIQKFDNCEVLFVAENGRDLLERLRRGPVPDIALIDLHMPEMDGFETAAQLRQHYPTVRVLALSMTDREEHIVRMVRNGAQGYLLKGCRPSELRRALDDVMSKGFYYSDFLTHQLIRSLNAPETTGPLSSFNLNTREYDFLKMACSELTYNEIADRMCVSPRTVDGYREMVFQKMSVRTRVGMVMEAVRHGLVEL</sequence>
<dbReference type="RefSeq" id="WP_381519779.1">
    <property type="nucleotide sequence ID" value="NZ_JBHULN010000002.1"/>
</dbReference>
<evidence type="ECO:0000256" key="1">
    <source>
        <dbReference type="ARBA" id="ARBA00022553"/>
    </source>
</evidence>
<name>A0ABW5LZ06_9BACT</name>
<dbReference type="Pfam" id="PF00072">
    <property type="entry name" value="Response_reg"/>
    <property type="match status" value="1"/>
</dbReference>
<dbReference type="SMART" id="SM00448">
    <property type="entry name" value="REC"/>
    <property type="match status" value="1"/>
</dbReference>
<dbReference type="SUPFAM" id="SSF46894">
    <property type="entry name" value="C-terminal effector domain of the bipartite response regulators"/>
    <property type="match status" value="1"/>
</dbReference>
<keyword evidence="2" id="KW-0238">DNA-binding</keyword>
<dbReference type="Gene3D" id="1.10.10.10">
    <property type="entry name" value="Winged helix-like DNA-binding domain superfamily/Winged helix DNA-binding domain"/>
    <property type="match status" value="1"/>
</dbReference>
<evidence type="ECO:0000256" key="2">
    <source>
        <dbReference type="ARBA" id="ARBA00023125"/>
    </source>
</evidence>
<dbReference type="InterPro" id="IPR001789">
    <property type="entry name" value="Sig_transdc_resp-reg_receiver"/>
</dbReference>
<protein>
    <submittedName>
        <fullName evidence="6">Response regulator</fullName>
    </submittedName>
</protein>
<evidence type="ECO:0000259" key="5">
    <source>
        <dbReference type="PROSITE" id="PS50110"/>
    </source>
</evidence>
<dbReference type="Pfam" id="PF00196">
    <property type="entry name" value="GerE"/>
    <property type="match status" value="1"/>
</dbReference>
<accession>A0ABW5LZ06</accession>
<keyword evidence="7" id="KW-1185">Reference proteome</keyword>
<evidence type="ECO:0000259" key="4">
    <source>
        <dbReference type="PROSITE" id="PS50043"/>
    </source>
</evidence>
<feature type="modified residue" description="4-aspartylphosphate" evidence="3">
    <location>
        <position position="56"/>
    </location>
</feature>
<evidence type="ECO:0000313" key="7">
    <source>
        <dbReference type="Proteomes" id="UP001597469"/>
    </source>
</evidence>
<organism evidence="6 7">
    <name type="scientific">Spirosoma soli</name>
    <dbReference type="NCBI Taxonomy" id="1770529"/>
    <lineage>
        <taxon>Bacteria</taxon>
        <taxon>Pseudomonadati</taxon>
        <taxon>Bacteroidota</taxon>
        <taxon>Cytophagia</taxon>
        <taxon>Cytophagales</taxon>
        <taxon>Cytophagaceae</taxon>
        <taxon>Spirosoma</taxon>
    </lineage>
</organism>
<dbReference type="PROSITE" id="PS50043">
    <property type="entry name" value="HTH_LUXR_2"/>
    <property type="match status" value="1"/>
</dbReference>
<keyword evidence="1 3" id="KW-0597">Phosphoprotein</keyword>